<dbReference type="Proteomes" id="UP000054477">
    <property type="component" value="Unassembled WGS sequence"/>
</dbReference>
<evidence type="ECO:0000313" key="2">
    <source>
        <dbReference type="Proteomes" id="UP000054477"/>
    </source>
</evidence>
<reference evidence="1 2" key="1">
    <citation type="submission" date="2014-04" db="EMBL/GenBank/DDBJ databases">
        <authorList>
            <consortium name="DOE Joint Genome Institute"/>
            <person name="Kuo A."/>
            <person name="Kohler A."/>
            <person name="Nagy L.G."/>
            <person name="Floudas D."/>
            <person name="Copeland A."/>
            <person name="Barry K.W."/>
            <person name="Cichocki N."/>
            <person name="Veneault-Fourrey C."/>
            <person name="LaButti K."/>
            <person name="Lindquist E.A."/>
            <person name="Lipzen A."/>
            <person name="Lundell T."/>
            <person name="Morin E."/>
            <person name="Murat C."/>
            <person name="Sun H."/>
            <person name="Tunlid A."/>
            <person name="Henrissat B."/>
            <person name="Grigoriev I.V."/>
            <person name="Hibbett D.S."/>
            <person name="Martin F."/>
            <person name="Nordberg H.P."/>
            <person name="Cantor M.N."/>
            <person name="Hua S.X."/>
        </authorList>
    </citation>
    <scope>NUCLEOTIDE SEQUENCE [LARGE SCALE GENOMIC DNA]</scope>
    <source>
        <strain evidence="1 2">LaAM-08-1</strain>
    </source>
</reference>
<gene>
    <name evidence="1" type="ORF">K443DRAFT_336720</name>
</gene>
<protein>
    <submittedName>
        <fullName evidence="1">Uncharacterized protein</fullName>
    </submittedName>
</protein>
<proteinExistence type="predicted"/>
<organism evidence="1 2">
    <name type="scientific">Laccaria amethystina LaAM-08-1</name>
    <dbReference type="NCBI Taxonomy" id="1095629"/>
    <lineage>
        <taxon>Eukaryota</taxon>
        <taxon>Fungi</taxon>
        <taxon>Dikarya</taxon>
        <taxon>Basidiomycota</taxon>
        <taxon>Agaricomycotina</taxon>
        <taxon>Agaricomycetes</taxon>
        <taxon>Agaricomycetidae</taxon>
        <taxon>Agaricales</taxon>
        <taxon>Agaricineae</taxon>
        <taxon>Hydnangiaceae</taxon>
        <taxon>Laccaria</taxon>
    </lineage>
</organism>
<accession>A0A0C9YC40</accession>
<evidence type="ECO:0000313" key="1">
    <source>
        <dbReference type="EMBL" id="KIK05728.1"/>
    </source>
</evidence>
<reference evidence="2" key="2">
    <citation type="submission" date="2015-01" db="EMBL/GenBank/DDBJ databases">
        <title>Evolutionary Origins and Diversification of the Mycorrhizal Mutualists.</title>
        <authorList>
            <consortium name="DOE Joint Genome Institute"/>
            <consortium name="Mycorrhizal Genomics Consortium"/>
            <person name="Kohler A."/>
            <person name="Kuo A."/>
            <person name="Nagy L.G."/>
            <person name="Floudas D."/>
            <person name="Copeland A."/>
            <person name="Barry K.W."/>
            <person name="Cichocki N."/>
            <person name="Veneault-Fourrey C."/>
            <person name="LaButti K."/>
            <person name="Lindquist E.A."/>
            <person name="Lipzen A."/>
            <person name="Lundell T."/>
            <person name="Morin E."/>
            <person name="Murat C."/>
            <person name="Riley R."/>
            <person name="Ohm R."/>
            <person name="Sun H."/>
            <person name="Tunlid A."/>
            <person name="Henrissat B."/>
            <person name="Grigoriev I.V."/>
            <person name="Hibbett D.S."/>
            <person name="Martin F."/>
        </authorList>
    </citation>
    <scope>NUCLEOTIDE SEQUENCE [LARGE SCALE GENOMIC DNA]</scope>
    <source>
        <strain evidence="2">LaAM-08-1</strain>
    </source>
</reference>
<dbReference type="AlphaFoldDB" id="A0A0C9YC40"/>
<dbReference type="EMBL" id="KN838558">
    <property type="protein sequence ID" value="KIK05728.1"/>
    <property type="molecule type" value="Genomic_DNA"/>
</dbReference>
<dbReference type="HOGENOM" id="CLU_2237023_0_0_1"/>
<sequence>MRFPGSKYFPGRRGATPRQLPQVPVFLNTYIGAPGSGPFSRSTSCSVSNTGLLDVLMDRLNCLFLLARFLTSFATKVASRFSRYEFAARRCRRSIDLVNKETCSN</sequence>
<keyword evidence="2" id="KW-1185">Reference proteome</keyword>
<name>A0A0C9YC40_9AGAR</name>